<dbReference type="SUPFAM" id="SSF103473">
    <property type="entry name" value="MFS general substrate transporter"/>
    <property type="match status" value="1"/>
</dbReference>
<evidence type="ECO:0000256" key="5">
    <source>
        <dbReference type="ARBA" id="ARBA00023136"/>
    </source>
</evidence>
<keyword evidence="5 6" id="KW-0472">Membrane</keyword>
<dbReference type="PANTHER" id="PTHR43791:SF7">
    <property type="entry name" value="MAJOR FACILITATOR SUPERFAMILY (MFS) PROFILE DOMAIN-CONTAINING PROTEIN"/>
    <property type="match status" value="1"/>
</dbReference>
<reference evidence="7" key="1">
    <citation type="submission" date="2023-06" db="EMBL/GenBank/DDBJ databases">
        <authorList>
            <consortium name="Lawrence Berkeley National Laboratory"/>
            <person name="Ahrendt S."/>
            <person name="Sahu N."/>
            <person name="Indic B."/>
            <person name="Wong-Bajracharya J."/>
            <person name="Merenyi Z."/>
            <person name="Ke H.-M."/>
            <person name="Monk M."/>
            <person name="Kocsube S."/>
            <person name="Drula E."/>
            <person name="Lipzen A."/>
            <person name="Balint B."/>
            <person name="Henrissat B."/>
            <person name="Andreopoulos B."/>
            <person name="Martin F.M."/>
            <person name="Harder C.B."/>
            <person name="Rigling D."/>
            <person name="Ford K.L."/>
            <person name="Foster G.D."/>
            <person name="Pangilinan J."/>
            <person name="Papanicolaou A."/>
            <person name="Barry K."/>
            <person name="LaButti K."/>
            <person name="Viragh M."/>
            <person name="Koriabine M."/>
            <person name="Yan M."/>
            <person name="Riley R."/>
            <person name="Champramary S."/>
            <person name="Plett K.L."/>
            <person name="Tsai I.J."/>
            <person name="Slot J."/>
            <person name="Sipos G."/>
            <person name="Plett J."/>
            <person name="Nagy L.G."/>
            <person name="Grigoriev I.V."/>
        </authorList>
    </citation>
    <scope>NUCLEOTIDE SEQUENCE</scope>
    <source>
        <strain evidence="7">ICMP 16352</strain>
    </source>
</reference>
<proteinExistence type="predicted"/>
<evidence type="ECO:0000313" key="8">
    <source>
        <dbReference type="Proteomes" id="UP001175227"/>
    </source>
</evidence>
<name>A0AA39P8L1_9AGAR</name>
<keyword evidence="3 6" id="KW-0812">Transmembrane</keyword>
<feature type="transmembrane region" description="Helical" evidence="6">
    <location>
        <begin position="177"/>
        <end position="197"/>
    </location>
</feature>
<sequence length="233" mass="25585">SKVPWLSIEEKWMANTWSLENQSSYDKTGTMVWKWYQVRECLVDPCGCLIWFYGLLMARQVPGGSVAAFGNIINASFGFTPLQVILYSIPQNMICVTSLVFGGWVTLRWNNSWLYIMALATIPGIVGFLGVALIETKESTKRTKWDMFCVIMPAVLSLIMGWTLIPSNVAGCTKQTVTSSFTFVCMSVGSMCGSQIFKAKDAVTYTPGVIGCSICFGIDLLIIVGTPHLGVGL</sequence>
<dbReference type="AlphaFoldDB" id="A0AA39P8L1"/>
<dbReference type="PANTHER" id="PTHR43791">
    <property type="entry name" value="PERMEASE-RELATED"/>
    <property type="match status" value="1"/>
</dbReference>
<feature type="transmembrane region" description="Helical" evidence="6">
    <location>
        <begin position="113"/>
        <end position="133"/>
    </location>
</feature>
<comment type="caution">
    <text evidence="7">The sequence shown here is derived from an EMBL/GenBank/DDBJ whole genome shotgun (WGS) entry which is preliminary data.</text>
</comment>
<organism evidence="7 8">
    <name type="scientific">Armillaria novae-zelandiae</name>
    <dbReference type="NCBI Taxonomy" id="153914"/>
    <lineage>
        <taxon>Eukaryota</taxon>
        <taxon>Fungi</taxon>
        <taxon>Dikarya</taxon>
        <taxon>Basidiomycota</taxon>
        <taxon>Agaricomycotina</taxon>
        <taxon>Agaricomycetes</taxon>
        <taxon>Agaricomycetidae</taxon>
        <taxon>Agaricales</taxon>
        <taxon>Marasmiineae</taxon>
        <taxon>Physalacriaceae</taxon>
        <taxon>Armillaria</taxon>
    </lineage>
</organism>
<keyword evidence="2" id="KW-0813">Transport</keyword>
<dbReference type="InterPro" id="IPR036259">
    <property type="entry name" value="MFS_trans_sf"/>
</dbReference>
<protein>
    <submittedName>
        <fullName evidence="7">Uncharacterized protein</fullName>
    </submittedName>
</protein>
<accession>A0AA39P8L1</accession>
<keyword evidence="4 6" id="KW-1133">Transmembrane helix</keyword>
<dbReference type="GO" id="GO:0016020">
    <property type="term" value="C:membrane"/>
    <property type="evidence" value="ECO:0007669"/>
    <property type="project" value="UniProtKB-SubCell"/>
</dbReference>
<dbReference type="Proteomes" id="UP001175227">
    <property type="component" value="Unassembled WGS sequence"/>
</dbReference>
<dbReference type="Gene3D" id="1.20.1250.20">
    <property type="entry name" value="MFS general substrate transporter like domains"/>
    <property type="match status" value="1"/>
</dbReference>
<evidence type="ECO:0000256" key="2">
    <source>
        <dbReference type="ARBA" id="ARBA00022448"/>
    </source>
</evidence>
<gene>
    <name evidence="7" type="ORF">IW261DRAFT_1336983</name>
</gene>
<comment type="subcellular location">
    <subcellularLocation>
        <location evidence="1">Membrane</location>
        <topology evidence="1">Multi-pass membrane protein</topology>
    </subcellularLocation>
</comment>
<feature type="transmembrane region" description="Helical" evidence="6">
    <location>
        <begin position="145"/>
        <end position="165"/>
    </location>
</feature>
<keyword evidence="8" id="KW-1185">Reference proteome</keyword>
<evidence type="ECO:0000256" key="6">
    <source>
        <dbReference type="SAM" id="Phobius"/>
    </source>
</evidence>
<evidence type="ECO:0000256" key="3">
    <source>
        <dbReference type="ARBA" id="ARBA00022692"/>
    </source>
</evidence>
<evidence type="ECO:0000313" key="7">
    <source>
        <dbReference type="EMBL" id="KAK0479271.1"/>
    </source>
</evidence>
<feature type="transmembrane region" description="Helical" evidence="6">
    <location>
        <begin position="209"/>
        <end position="230"/>
    </location>
</feature>
<evidence type="ECO:0000256" key="1">
    <source>
        <dbReference type="ARBA" id="ARBA00004141"/>
    </source>
</evidence>
<dbReference type="EMBL" id="JAUEPR010000012">
    <property type="protein sequence ID" value="KAK0479271.1"/>
    <property type="molecule type" value="Genomic_DNA"/>
</dbReference>
<dbReference type="GO" id="GO:0022857">
    <property type="term" value="F:transmembrane transporter activity"/>
    <property type="evidence" value="ECO:0007669"/>
    <property type="project" value="TreeGrafter"/>
</dbReference>
<feature type="non-terminal residue" evidence="7">
    <location>
        <position position="233"/>
    </location>
</feature>
<feature type="transmembrane region" description="Helical" evidence="6">
    <location>
        <begin position="84"/>
        <end position="107"/>
    </location>
</feature>
<evidence type="ECO:0000256" key="4">
    <source>
        <dbReference type="ARBA" id="ARBA00022989"/>
    </source>
</evidence>